<dbReference type="PRINTS" id="PR00385">
    <property type="entry name" value="P450"/>
</dbReference>
<name>A0AAV7EEW4_ARIFI</name>
<dbReference type="Gene3D" id="1.10.630.10">
    <property type="entry name" value="Cytochrome P450"/>
    <property type="match status" value="1"/>
</dbReference>
<dbReference type="GO" id="GO:0004497">
    <property type="term" value="F:monooxygenase activity"/>
    <property type="evidence" value="ECO:0007669"/>
    <property type="project" value="UniProtKB-KW"/>
</dbReference>
<keyword evidence="2 4" id="KW-0479">Metal-binding</keyword>
<dbReference type="PROSITE" id="PS00086">
    <property type="entry name" value="CYTOCHROME_P450"/>
    <property type="match status" value="1"/>
</dbReference>
<accession>A0AAV7EEW4</accession>
<evidence type="ECO:0008006" key="9">
    <source>
        <dbReference type="Google" id="ProtNLM"/>
    </source>
</evidence>
<evidence type="ECO:0000256" key="2">
    <source>
        <dbReference type="ARBA" id="ARBA00022723"/>
    </source>
</evidence>
<dbReference type="PANTHER" id="PTHR47955:SF15">
    <property type="entry name" value="CYTOCHROME P450 71A2-LIKE"/>
    <property type="match status" value="1"/>
</dbReference>
<dbReference type="Proteomes" id="UP000825729">
    <property type="component" value="Unassembled WGS sequence"/>
</dbReference>
<proteinExistence type="inferred from homology"/>
<sequence>MALLWISLLCVVLGYLLLRRPKSGKCHLTPSPPRLPIIGNLHQLGPQPQRSLQALSQKHGPLLLLYFGSMPVLVASDNDSAQAVLKTHDRVLANRPSLIIPDHIFYKGKDLVFAKYGEYWRQVKKICILHLFSAKQVESFRSVREEEVFLMIENIFKLCSGPVDLSRVFRSTTNNIVSRVALGKKYYEEKQSRGLEFMQLLEELMVLMGAFHIGDIFPSLAWIGKLTGLDARLKRNSKGWNDFLEQVIEDHVTKRRANGEDEGRDFVDVLLEIRETGEMGFPIERDHIKALILDMFVAGTDTTYTVMEWTMAELMRRPAIIKKAQREVRTVSQGNSEVTEKDLPLLPYLKSVIKETLRLHPPVPLLVPREAMQDVEIGEYRVPAKTRVMVNVWAIGRDPKLWEDAEAFKPERFMDAGSIDLIKKHYFRFIPFGAGRRSCPGGPFALTAVELAIANLLNSFEWELPDGELPPGELDMAEACGITLRKKTPLRAVATPFQENVFRI</sequence>
<dbReference type="FunFam" id="1.10.630.10:FF:000011">
    <property type="entry name" value="Cytochrome P450 83B1"/>
    <property type="match status" value="1"/>
</dbReference>
<evidence type="ECO:0000256" key="4">
    <source>
        <dbReference type="PIRSR" id="PIRSR602401-1"/>
    </source>
</evidence>
<evidence type="ECO:0000313" key="8">
    <source>
        <dbReference type="Proteomes" id="UP000825729"/>
    </source>
</evidence>
<feature type="chain" id="PRO_5043686732" description="Cytochrome P450" evidence="6">
    <location>
        <begin position="25"/>
        <end position="504"/>
    </location>
</feature>
<dbReference type="InterPro" id="IPR001128">
    <property type="entry name" value="Cyt_P450"/>
</dbReference>
<keyword evidence="6" id="KW-0732">Signal</keyword>
<keyword evidence="4 5" id="KW-0349">Heme</keyword>
<dbReference type="GO" id="GO:0016705">
    <property type="term" value="F:oxidoreductase activity, acting on paired donors, with incorporation or reduction of molecular oxygen"/>
    <property type="evidence" value="ECO:0007669"/>
    <property type="project" value="InterPro"/>
</dbReference>
<comment type="cofactor">
    <cofactor evidence="4">
        <name>heme</name>
        <dbReference type="ChEBI" id="CHEBI:30413"/>
    </cofactor>
</comment>
<dbReference type="GO" id="GO:0020037">
    <property type="term" value="F:heme binding"/>
    <property type="evidence" value="ECO:0007669"/>
    <property type="project" value="InterPro"/>
</dbReference>
<dbReference type="InterPro" id="IPR002401">
    <property type="entry name" value="Cyt_P450_E_grp-I"/>
</dbReference>
<gene>
    <name evidence="7" type="ORF">H6P81_013357</name>
</gene>
<dbReference type="InterPro" id="IPR036396">
    <property type="entry name" value="Cyt_P450_sf"/>
</dbReference>
<comment type="similarity">
    <text evidence="1 5">Belongs to the cytochrome P450 family.</text>
</comment>
<dbReference type="Pfam" id="PF00067">
    <property type="entry name" value="p450"/>
    <property type="match status" value="1"/>
</dbReference>
<protein>
    <recommendedName>
        <fullName evidence="9">Cytochrome P450</fullName>
    </recommendedName>
</protein>
<keyword evidence="8" id="KW-1185">Reference proteome</keyword>
<keyword evidence="5" id="KW-0560">Oxidoreductase</keyword>
<dbReference type="SUPFAM" id="SSF48264">
    <property type="entry name" value="Cytochrome P450"/>
    <property type="match status" value="1"/>
</dbReference>
<evidence type="ECO:0000256" key="5">
    <source>
        <dbReference type="RuleBase" id="RU000461"/>
    </source>
</evidence>
<reference evidence="7 8" key="1">
    <citation type="submission" date="2021-07" db="EMBL/GenBank/DDBJ databases">
        <title>The Aristolochia fimbriata genome: insights into angiosperm evolution, floral development and chemical biosynthesis.</title>
        <authorList>
            <person name="Jiao Y."/>
        </authorList>
    </citation>
    <scope>NUCLEOTIDE SEQUENCE [LARGE SCALE GENOMIC DNA]</scope>
    <source>
        <strain evidence="7">IBCAS-2021</strain>
        <tissue evidence="7">Leaf</tissue>
    </source>
</reference>
<dbReference type="PRINTS" id="PR00463">
    <property type="entry name" value="EP450I"/>
</dbReference>
<organism evidence="7 8">
    <name type="scientific">Aristolochia fimbriata</name>
    <name type="common">White veined hardy Dutchman's pipe vine</name>
    <dbReference type="NCBI Taxonomy" id="158543"/>
    <lineage>
        <taxon>Eukaryota</taxon>
        <taxon>Viridiplantae</taxon>
        <taxon>Streptophyta</taxon>
        <taxon>Embryophyta</taxon>
        <taxon>Tracheophyta</taxon>
        <taxon>Spermatophyta</taxon>
        <taxon>Magnoliopsida</taxon>
        <taxon>Magnoliidae</taxon>
        <taxon>Piperales</taxon>
        <taxon>Aristolochiaceae</taxon>
        <taxon>Aristolochia</taxon>
    </lineage>
</organism>
<evidence type="ECO:0000256" key="6">
    <source>
        <dbReference type="SAM" id="SignalP"/>
    </source>
</evidence>
<feature type="binding site" description="axial binding residue" evidence="4">
    <location>
        <position position="439"/>
    </location>
    <ligand>
        <name>heme</name>
        <dbReference type="ChEBI" id="CHEBI:30413"/>
    </ligand>
    <ligandPart>
        <name>Fe</name>
        <dbReference type="ChEBI" id="CHEBI:18248"/>
    </ligandPart>
</feature>
<evidence type="ECO:0000256" key="3">
    <source>
        <dbReference type="ARBA" id="ARBA00023004"/>
    </source>
</evidence>
<dbReference type="CDD" id="cd11072">
    <property type="entry name" value="CYP71-like"/>
    <property type="match status" value="1"/>
</dbReference>
<keyword evidence="3 4" id="KW-0408">Iron</keyword>
<comment type="caution">
    <text evidence="7">The sequence shown here is derived from an EMBL/GenBank/DDBJ whole genome shotgun (WGS) entry which is preliminary data.</text>
</comment>
<evidence type="ECO:0000256" key="1">
    <source>
        <dbReference type="ARBA" id="ARBA00010617"/>
    </source>
</evidence>
<dbReference type="AlphaFoldDB" id="A0AAV7EEW4"/>
<keyword evidence="5" id="KW-0503">Monooxygenase</keyword>
<dbReference type="PANTHER" id="PTHR47955">
    <property type="entry name" value="CYTOCHROME P450 FAMILY 71 PROTEIN"/>
    <property type="match status" value="1"/>
</dbReference>
<dbReference type="EMBL" id="JAINDJ010000005">
    <property type="protein sequence ID" value="KAG9447229.1"/>
    <property type="molecule type" value="Genomic_DNA"/>
</dbReference>
<dbReference type="InterPro" id="IPR017972">
    <property type="entry name" value="Cyt_P450_CS"/>
</dbReference>
<evidence type="ECO:0000313" key="7">
    <source>
        <dbReference type="EMBL" id="KAG9447229.1"/>
    </source>
</evidence>
<dbReference type="GO" id="GO:0005506">
    <property type="term" value="F:iron ion binding"/>
    <property type="evidence" value="ECO:0007669"/>
    <property type="project" value="InterPro"/>
</dbReference>
<feature type="signal peptide" evidence="6">
    <location>
        <begin position="1"/>
        <end position="24"/>
    </location>
</feature>